<reference evidence="1 2" key="1">
    <citation type="submission" date="2019-11" db="EMBL/GenBank/DDBJ databases">
        <title>FDA dAtabase for Regulatory Grade micrObial Sequences (FDA-ARGOS): Supporting development and validation of Infectious Disease Dx tests.</title>
        <authorList>
            <person name="Patel R."/>
            <person name="Rucinski S."/>
            <person name="Tallon L."/>
            <person name="Sadzewicz L."/>
            <person name="Vavikolanu K."/>
            <person name="Mehta A."/>
            <person name="Aluvathingal J."/>
            <person name="Nadendla S."/>
            <person name="Nandy P."/>
            <person name="Geyer C."/>
            <person name="Yan Y."/>
            <person name="Sichtig H."/>
        </authorList>
    </citation>
    <scope>NUCLEOTIDE SEQUENCE [LARGE SCALE GENOMIC DNA]</scope>
    <source>
        <strain evidence="1 2">FDAARGOS_729</strain>
    </source>
</reference>
<dbReference type="RefSeq" id="WP_155967560.1">
    <property type="nucleotide sequence ID" value="NZ_CP046293.1"/>
</dbReference>
<evidence type="ECO:0008006" key="3">
    <source>
        <dbReference type="Google" id="ProtNLM"/>
    </source>
</evidence>
<gene>
    <name evidence="1" type="ORF">FOC37_07760</name>
</gene>
<evidence type="ECO:0000313" key="2">
    <source>
        <dbReference type="Proteomes" id="UP000424966"/>
    </source>
</evidence>
<dbReference type="EMBL" id="CP046294">
    <property type="protein sequence ID" value="QGR70278.1"/>
    <property type="molecule type" value="Genomic_DNA"/>
</dbReference>
<dbReference type="Proteomes" id="UP000424966">
    <property type="component" value="Chromosome"/>
</dbReference>
<sequence>MVDTSAINEKFGVRENLSEELLQALFEFMMGFYYAEKRFFRLGASITQTNIYAEKMRSRVESDPSNSDGMFKYFKQRYIDNEDASYRLNGLTPNKPHDMERIEIALSKDNPSELDMISANLMVLIRLRHNIFHANKFSSLEDEPEEQRRLIQISVDYLSAWLKAIPV</sequence>
<dbReference type="GeneID" id="58046148"/>
<keyword evidence="2" id="KW-1185">Reference proteome</keyword>
<evidence type="ECO:0000313" key="1">
    <source>
        <dbReference type="EMBL" id="QGR70278.1"/>
    </source>
</evidence>
<organism evidence="1 2">
    <name type="scientific">Yersinia intermedia</name>
    <dbReference type="NCBI Taxonomy" id="631"/>
    <lineage>
        <taxon>Bacteria</taxon>
        <taxon>Pseudomonadati</taxon>
        <taxon>Pseudomonadota</taxon>
        <taxon>Gammaproteobacteria</taxon>
        <taxon>Enterobacterales</taxon>
        <taxon>Yersiniaceae</taxon>
        <taxon>Yersinia</taxon>
    </lineage>
</organism>
<name>A0ABX6F6Y0_YERIN</name>
<accession>A0ABX6F6Y0</accession>
<proteinExistence type="predicted"/>
<protein>
    <recommendedName>
        <fullName evidence="3">RiboL-PSP-HEPN domain-containing protein</fullName>
    </recommendedName>
</protein>